<accession>A0A1S8KP60</accession>
<keyword evidence="2" id="KW-0238">DNA-binding</keyword>
<evidence type="ECO:0000313" key="6">
    <source>
        <dbReference type="Proteomes" id="UP000190409"/>
    </source>
</evidence>
<proteinExistence type="predicted"/>
<keyword evidence="3" id="KW-0804">Transcription</keyword>
<sequence length="319" mass="36132">MVTLSDVAKRANVSKMTVSRVINHPEQVTEELQNLVHNAMAELNYKPNRLAKALANQQTQMIKLYILEEMDVVEPYYMKLLTGIAKELDKHSYGLQLLTRDSRNFGQSDGYIICGMREDDFTEIDALEDPVVLFGANDHGYDCVDLDNTKSIETVCHYCLERGYEQLVFIQMAVDEPFARQREVGYKTVMVANDLTPHIIPLVNDSDISRQYINEHIDEFVPKTAFICATDRLAIGVLRALTDQDKCIPDDYGITGHDGIFLDQIAHPKLTTIKQPIIEMGEACARMLVQKIKRKEDPAKDMPETLYFSPNLIVGGTTK</sequence>
<feature type="domain" description="HTH lacI-type" evidence="4">
    <location>
        <begin position="2"/>
        <end position="56"/>
    </location>
</feature>
<evidence type="ECO:0000313" key="5">
    <source>
        <dbReference type="EMBL" id="OOL81529.1"/>
    </source>
</evidence>
<dbReference type="EMBL" id="MUYF01000003">
    <property type="protein sequence ID" value="OOL81529.1"/>
    <property type="molecule type" value="Genomic_DNA"/>
</dbReference>
<evidence type="ECO:0000256" key="3">
    <source>
        <dbReference type="ARBA" id="ARBA00023163"/>
    </source>
</evidence>
<dbReference type="Pfam" id="PF13377">
    <property type="entry name" value="Peripla_BP_3"/>
    <property type="match status" value="1"/>
</dbReference>
<dbReference type="Proteomes" id="UP000190409">
    <property type="component" value="Unassembled WGS sequence"/>
</dbReference>
<dbReference type="CDD" id="cd01392">
    <property type="entry name" value="HTH_LacI"/>
    <property type="match status" value="1"/>
</dbReference>
<dbReference type="InterPro" id="IPR028082">
    <property type="entry name" value="Peripla_BP_I"/>
</dbReference>
<dbReference type="AlphaFoldDB" id="A0A1S8KP60"/>
<comment type="caution">
    <text evidence="5">The sequence shown here is derived from an EMBL/GenBank/DDBJ whole genome shotgun (WGS) entry which is preliminary data.</text>
</comment>
<organism evidence="5 6">
    <name type="scientific">Dolosigranulum pigrum</name>
    <dbReference type="NCBI Taxonomy" id="29394"/>
    <lineage>
        <taxon>Bacteria</taxon>
        <taxon>Bacillati</taxon>
        <taxon>Bacillota</taxon>
        <taxon>Bacilli</taxon>
        <taxon>Lactobacillales</taxon>
        <taxon>Carnobacteriaceae</taxon>
        <taxon>Dolosigranulum</taxon>
    </lineage>
</organism>
<dbReference type="SUPFAM" id="SSF53822">
    <property type="entry name" value="Periplasmic binding protein-like I"/>
    <property type="match status" value="1"/>
</dbReference>
<dbReference type="InterPro" id="IPR046335">
    <property type="entry name" value="LacI/GalR-like_sensor"/>
</dbReference>
<dbReference type="PROSITE" id="PS00356">
    <property type="entry name" value="HTH_LACI_1"/>
    <property type="match status" value="1"/>
</dbReference>
<gene>
    <name evidence="5" type="ORF">BWX42_07320</name>
</gene>
<name>A0A1S8KP60_9LACT</name>
<evidence type="ECO:0000256" key="1">
    <source>
        <dbReference type="ARBA" id="ARBA00023015"/>
    </source>
</evidence>
<evidence type="ECO:0000256" key="2">
    <source>
        <dbReference type="ARBA" id="ARBA00023125"/>
    </source>
</evidence>
<dbReference type="PANTHER" id="PTHR30146:SF154">
    <property type="entry name" value="TRANSCRIPTION REGULATOR, MEMBER OF GALR FAMILY"/>
    <property type="match status" value="1"/>
</dbReference>
<dbReference type="InterPro" id="IPR010982">
    <property type="entry name" value="Lambda_DNA-bd_dom_sf"/>
</dbReference>
<protein>
    <submittedName>
        <fullName evidence="5">LacI family transcriptional regulator</fullName>
    </submittedName>
</protein>
<keyword evidence="1" id="KW-0805">Transcription regulation</keyword>
<reference evidence="5 6" key="1">
    <citation type="submission" date="2017-01" db="EMBL/GenBank/DDBJ databases">
        <title>Complete Genome Sequence of Dolosigranulum pigrum isolated from a Patient with interstitial lung disease.</title>
        <authorList>
            <person name="Mukhopadhyay R."/>
            <person name="Joaquin J."/>
            <person name="Hogue R."/>
            <person name="Fitzgerald S."/>
            <person name="Jospin G."/>
            <person name="Eisen J.A."/>
            <person name="Chaturvedi V."/>
        </authorList>
    </citation>
    <scope>NUCLEOTIDE SEQUENCE [LARGE SCALE GENOMIC DNA]</scope>
    <source>
        <strain evidence="5 6">15S00348</strain>
    </source>
</reference>
<dbReference type="SUPFAM" id="SSF47413">
    <property type="entry name" value="lambda repressor-like DNA-binding domains"/>
    <property type="match status" value="1"/>
</dbReference>
<dbReference type="SMART" id="SM00354">
    <property type="entry name" value="HTH_LACI"/>
    <property type="match status" value="1"/>
</dbReference>
<dbReference type="InterPro" id="IPR000843">
    <property type="entry name" value="HTH_LacI"/>
</dbReference>
<dbReference type="PROSITE" id="PS50932">
    <property type="entry name" value="HTH_LACI_2"/>
    <property type="match status" value="1"/>
</dbReference>
<dbReference type="PANTHER" id="PTHR30146">
    <property type="entry name" value="LACI-RELATED TRANSCRIPTIONAL REPRESSOR"/>
    <property type="match status" value="1"/>
</dbReference>
<dbReference type="PRINTS" id="PR00036">
    <property type="entry name" value="HTHLACI"/>
</dbReference>
<dbReference type="GO" id="GO:0003700">
    <property type="term" value="F:DNA-binding transcription factor activity"/>
    <property type="evidence" value="ECO:0007669"/>
    <property type="project" value="TreeGrafter"/>
</dbReference>
<dbReference type="GO" id="GO:0000976">
    <property type="term" value="F:transcription cis-regulatory region binding"/>
    <property type="evidence" value="ECO:0007669"/>
    <property type="project" value="TreeGrafter"/>
</dbReference>
<dbReference type="Gene3D" id="3.40.50.2300">
    <property type="match status" value="2"/>
</dbReference>
<dbReference type="Gene3D" id="1.10.260.40">
    <property type="entry name" value="lambda repressor-like DNA-binding domains"/>
    <property type="match status" value="1"/>
</dbReference>
<dbReference type="Pfam" id="PF00356">
    <property type="entry name" value="LacI"/>
    <property type="match status" value="1"/>
</dbReference>
<evidence type="ECO:0000259" key="4">
    <source>
        <dbReference type="PROSITE" id="PS50932"/>
    </source>
</evidence>